<gene>
    <name evidence="2" type="ORF">BegalDRAFT_1354</name>
</gene>
<dbReference type="AlphaFoldDB" id="I3CF56"/>
<dbReference type="InterPro" id="IPR006311">
    <property type="entry name" value="TAT_signal"/>
</dbReference>
<evidence type="ECO:0000256" key="1">
    <source>
        <dbReference type="ARBA" id="ARBA00022729"/>
    </source>
</evidence>
<dbReference type="Pfam" id="PF13416">
    <property type="entry name" value="SBP_bac_8"/>
    <property type="match status" value="1"/>
</dbReference>
<dbReference type="Proteomes" id="UP000005744">
    <property type="component" value="Unassembled WGS sequence"/>
</dbReference>
<dbReference type="PANTHER" id="PTHR30222">
    <property type="entry name" value="SPERMIDINE/PUTRESCINE-BINDING PERIPLASMIC PROTEIN"/>
    <property type="match status" value="1"/>
</dbReference>
<organism evidence="2 3">
    <name type="scientific">Beggiatoa alba B18LD</name>
    <dbReference type="NCBI Taxonomy" id="395493"/>
    <lineage>
        <taxon>Bacteria</taxon>
        <taxon>Pseudomonadati</taxon>
        <taxon>Pseudomonadota</taxon>
        <taxon>Gammaproteobacteria</taxon>
        <taxon>Thiotrichales</taxon>
        <taxon>Thiotrichaceae</taxon>
        <taxon>Beggiatoa</taxon>
    </lineage>
</organism>
<reference evidence="2 3" key="1">
    <citation type="submission" date="2011-11" db="EMBL/GenBank/DDBJ databases">
        <title>Improved High-Quality Draft sequence of Beggiatoa alba B18lD.</title>
        <authorList>
            <consortium name="US DOE Joint Genome Institute"/>
            <person name="Lucas S."/>
            <person name="Han J."/>
            <person name="Lapidus A."/>
            <person name="Cheng J.-F."/>
            <person name="Goodwin L."/>
            <person name="Pitluck S."/>
            <person name="Peters L."/>
            <person name="Mikhailova N."/>
            <person name="Held B."/>
            <person name="Detter J.C."/>
            <person name="Han C."/>
            <person name="Tapia R."/>
            <person name="Land M."/>
            <person name="Hauser L."/>
            <person name="Kyrpides N."/>
            <person name="Ivanova N."/>
            <person name="Pagani I."/>
            <person name="Samuel K."/>
            <person name="Teske A."/>
            <person name="Mueller J."/>
            <person name="Woyke T."/>
        </authorList>
    </citation>
    <scope>NUCLEOTIDE SEQUENCE [LARGE SCALE GENOMIC DNA]</scope>
    <source>
        <strain evidence="2 3">B18LD</strain>
    </source>
</reference>
<dbReference type="eggNOG" id="COG0687">
    <property type="taxonomic scope" value="Bacteria"/>
</dbReference>
<accession>I3CF56</accession>
<protein>
    <submittedName>
        <fullName evidence="2">Spermidine/putrescine-binding periplasmic protein</fullName>
    </submittedName>
</protein>
<dbReference type="InterPro" id="IPR006059">
    <property type="entry name" value="SBP"/>
</dbReference>
<dbReference type="RefSeq" id="WP_002685017.1">
    <property type="nucleotide sequence ID" value="NZ_JH600070.1"/>
</dbReference>
<name>I3CF56_9GAMM</name>
<proteinExistence type="predicted"/>
<keyword evidence="3" id="KW-1185">Reference proteome</keyword>
<evidence type="ECO:0000313" key="2">
    <source>
        <dbReference type="EMBL" id="EIJ42249.1"/>
    </source>
</evidence>
<dbReference type="EMBL" id="JH600070">
    <property type="protein sequence ID" value="EIJ42249.1"/>
    <property type="molecule type" value="Genomic_DNA"/>
</dbReference>
<dbReference type="SUPFAM" id="SSF53850">
    <property type="entry name" value="Periplasmic binding protein-like II"/>
    <property type="match status" value="1"/>
</dbReference>
<keyword evidence="1" id="KW-0732">Signal</keyword>
<dbReference type="PROSITE" id="PS51318">
    <property type="entry name" value="TAT"/>
    <property type="match status" value="1"/>
</dbReference>
<evidence type="ECO:0000313" key="3">
    <source>
        <dbReference type="Proteomes" id="UP000005744"/>
    </source>
</evidence>
<sequence length="360" mass="40268">MSATSQSAFIKRRHFLKQTLAVSLSSAVNFPIRAYARAPLTVGVYEGAFRQVFEKAIYPEFTQATGIVINSIGIPSSDAWIGQLEVALRNRFIPADVSLVSQLGMTSGEMLKVWATLDVNKLSNITHIAPYLYQNLNAKQVYGIGAMSRALALVSDATLYPTAPNRWANLWAKDKNNKLGLMSLVNNGFLLEITALTFFNGLDILNTDEGVQKVFNQLRELKEQVTLWYRDAIQFPVALKEKEITLGQCYQDTALLAKEAGIKLNSEFPQEGTIVDTEYWAITAGSPQQTEAEIFIDYLCQPAIQAKLTQHLHIIPLVEQRLLGIPVDSSVIPPRFGMPNYKLQTEKRDWLAQQWSELIS</sequence>
<dbReference type="PANTHER" id="PTHR30222:SF2">
    <property type="entry name" value="ABC TRANSPORTER SUBSTRATE-BINDING PROTEIN"/>
    <property type="match status" value="1"/>
</dbReference>
<dbReference type="OrthoDB" id="9769319at2"/>
<dbReference type="HOGENOM" id="CLU_026974_4_1_6"/>
<dbReference type="STRING" id="395493.BegalDRAFT_1354"/>
<dbReference type="Gene3D" id="3.40.190.10">
    <property type="entry name" value="Periplasmic binding protein-like II"/>
    <property type="match status" value="2"/>
</dbReference>